<dbReference type="AlphaFoldDB" id="A0A7I8D8Q6"/>
<keyword evidence="2" id="KW-1185">Reference proteome</keyword>
<accession>A0A7I8D8Q6</accession>
<evidence type="ECO:0000313" key="2">
    <source>
        <dbReference type="Proteomes" id="UP000593802"/>
    </source>
</evidence>
<gene>
    <name evidence="1" type="ORF">skT53_01810</name>
</gene>
<reference evidence="1 2" key="1">
    <citation type="submission" date="2020-08" db="EMBL/GenBank/DDBJ databases">
        <title>Complete Genome Sequence of Effusibacillus dendaii Strain skT53, Isolated from Farmland soil.</title>
        <authorList>
            <person name="Konishi T."/>
            <person name="Kawasaki H."/>
        </authorList>
    </citation>
    <scope>NUCLEOTIDE SEQUENCE [LARGE SCALE GENOMIC DNA]</scope>
    <source>
        <strain evidence="2">skT53</strain>
    </source>
</reference>
<dbReference type="Proteomes" id="UP000593802">
    <property type="component" value="Chromosome"/>
</dbReference>
<name>A0A7I8D8Q6_9BACL</name>
<protein>
    <submittedName>
        <fullName evidence="1">Uncharacterized protein</fullName>
    </submittedName>
</protein>
<evidence type="ECO:0000313" key="1">
    <source>
        <dbReference type="EMBL" id="BCJ85196.1"/>
    </source>
</evidence>
<organism evidence="1 2">
    <name type="scientific">Effusibacillus dendaii</name>
    <dbReference type="NCBI Taxonomy" id="2743772"/>
    <lineage>
        <taxon>Bacteria</taxon>
        <taxon>Bacillati</taxon>
        <taxon>Bacillota</taxon>
        <taxon>Bacilli</taxon>
        <taxon>Bacillales</taxon>
        <taxon>Alicyclobacillaceae</taxon>
        <taxon>Effusibacillus</taxon>
    </lineage>
</organism>
<dbReference type="KEGG" id="eff:skT53_01810"/>
<dbReference type="RefSeq" id="WP_200759344.1">
    <property type="nucleotide sequence ID" value="NZ_AP023366.1"/>
</dbReference>
<dbReference type="EMBL" id="AP023366">
    <property type="protein sequence ID" value="BCJ85196.1"/>
    <property type="molecule type" value="Genomic_DNA"/>
</dbReference>
<sequence>MRIMKGLIAQFTEGLTRMVAVMENDLRRDWSPSPDPYEDWRMKYLRR</sequence>
<proteinExistence type="predicted"/>